<comment type="caution">
    <text evidence="2">The sequence shown here is derived from an EMBL/GenBank/DDBJ whole genome shotgun (WGS) entry which is preliminary data.</text>
</comment>
<dbReference type="EMBL" id="JAUFPU010000001">
    <property type="protein sequence ID" value="MDN3575156.1"/>
    <property type="molecule type" value="Genomic_DNA"/>
</dbReference>
<evidence type="ECO:0000256" key="1">
    <source>
        <dbReference type="SAM" id="MobiDB-lite"/>
    </source>
</evidence>
<feature type="compositionally biased region" description="Basic and acidic residues" evidence="1">
    <location>
        <begin position="43"/>
        <end position="56"/>
    </location>
</feature>
<feature type="region of interest" description="Disordered" evidence="1">
    <location>
        <begin position="37"/>
        <end position="65"/>
    </location>
</feature>
<feature type="non-terminal residue" evidence="2">
    <location>
        <position position="1"/>
    </location>
</feature>
<name>A0ABT8B0C0_9NEIS</name>
<evidence type="ECO:0000313" key="3">
    <source>
        <dbReference type="Proteomes" id="UP001180081"/>
    </source>
</evidence>
<proteinExistence type="predicted"/>
<accession>A0ABT8B0C0</accession>
<reference evidence="2" key="2">
    <citation type="submission" date="2023-06" db="EMBL/GenBank/DDBJ databases">
        <authorList>
            <person name="Lucena T."/>
            <person name="Sun Q."/>
        </authorList>
    </citation>
    <scope>NUCLEOTIDE SEQUENCE</scope>
    <source>
        <strain evidence="2">CECT 7703</strain>
    </source>
</reference>
<organism evidence="2 3">
    <name type="scientific">Chitinimonas viridis</name>
    <dbReference type="NCBI Taxonomy" id="664880"/>
    <lineage>
        <taxon>Bacteria</taxon>
        <taxon>Pseudomonadati</taxon>
        <taxon>Pseudomonadota</taxon>
        <taxon>Betaproteobacteria</taxon>
        <taxon>Neisseriales</taxon>
        <taxon>Chitinibacteraceae</taxon>
        <taxon>Chitinimonas</taxon>
    </lineage>
</organism>
<gene>
    <name evidence="2" type="ORF">QWZ03_00005</name>
</gene>
<reference evidence="2" key="1">
    <citation type="journal article" date="2014" name="Int. J. Syst. Evol. Microbiol.">
        <title>Complete genome of a new Firmicutes species belonging to the dominant human colonic microbiota ('Ruminococcus bicirculans') reveals two chromosomes and a selective capacity to utilize plant glucans.</title>
        <authorList>
            <consortium name="NISC Comparative Sequencing Program"/>
            <person name="Wegmann U."/>
            <person name="Louis P."/>
            <person name="Goesmann A."/>
            <person name="Henrissat B."/>
            <person name="Duncan S.H."/>
            <person name="Flint H.J."/>
        </authorList>
    </citation>
    <scope>NUCLEOTIDE SEQUENCE</scope>
    <source>
        <strain evidence="2">CECT 7703</strain>
    </source>
</reference>
<keyword evidence="3" id="KW-1185">Reference proteome</keyword>
<evidence type="ECO:0000313" key="2">
    <source>
        <dbReference type="EMBL" id="MDN3575156.1"/>
    </source>
</evidence>
<sequence length="90" mass="10049">PSTPPPQNSATFRTNTPKSLICNISATPSFYRFPTKTRANSRAAEHHALQKNRENPKNQAKRPASGAFERVVVEICLYKFSERANSMSKA</sequence>
<dbReference type="RefSeq" id="WP_290330847.1">
    <property type="nucleotide sequence ID" value="NZ_JAUFPU010000001.1"/>
</dbReference>
<protein>
    <submittedName>
        <fullName evidence="2">Uncharacterized protein</fullName>
    </submittedName>
</protein>
<dbReference type="Proteomes" id="UP001180081">
    <property type="component" value="Unassembled WGS sequence"/>
</dbReference>